<dbReference type="KEGG" id="aprs:BI364_07835"/>
<accession>A0A1D8IN38</accession>
<dbReference type="Proteomes" id="UP000095401">
    <property type="component" value="Chromosome"/>
</dbReference>
<dbReference type="InterPro" id="IPR025711">
    <property type="entry name" value="PepSY"/>
</dbReference>
<dbReference type="EMBL" id="CP017415">
    <property type="protein sequence ID" value="AOU97886.1"/>
    <property type="molecule type" value="Genomic_DNA"/>
</dbReference>
<feature type="domain" description="PepSY" evidence="2">
    <location>
        <begin position="36"/>
        <end position="94"/>
    </location>
</feature>
<name>A0A1D8IN38_9GAMM</name>
<feature type="chain" id="PRO_5009108313" description="PepSY domain-containing protein" evidence="1">
    <location>
        <begin position="24"/>
        <end position="102"/>
    </location>
</feature>
<dbReference type="Pfam" id="PF03413">
    <property type="entry name" value="PepSY"/>
    <property type="match status" value="1"/>
</dbReference>
<keyword evidence="1" id="KW-0732">Signal</keyword>
<evidence type="ECO:0000259" key="2">
    <source>
        <dbReference type="Pfam" id="PF03413"/>
    </source>
</evidence>
<evidence type="ECO:0000256" key="1">
    <source>
        <dbReference type="SAM" id="SignalP"/>
    </source>
</evidence>
<evidence type="ECO:0000313" key="4">
    <source>
        <dbReference type="Proteomes" id="UP000095401"/>
    </source>
</evidence>
<keyword evidence="4" id="KW-1185">Reference proteome</keyword>
<dbReference type="Gene3D" id="3.10.450.40">
    <property type="match status" value="1"/>
</dbReference>
<organism evidence="3 4">
    <name type="scientific">Acidihalobacter yilgarnensis</name>
    <dbReference type="NCBI Taxonomy" id="2819280"/>
    <lineage>
        <taxon>Bacteria</taxon>
        <taxon>Pseudomonadati</taxon>
        <taxon>Pseudomonadota</taxon>
        <taxon>Gammaproteobacteria</taxon>
        <taxon>Chromatiales</taxon>
        <taxon>Ectothiorhodospiraceae</taxon>
        <taxon>Acidihalobacter</taxon>
    </lineage>
</organism>
<proteinExistence type="predicted"/>
<protein>
    <recommendedName>
        <fullName evidence="2">PepSY domain-containing protein</fullName>
    </recommendedName>
</protein>
<evidence type="ECO:0000313" key="3">
    <source>
        <dbReference type="EMBL" id="AOU97886.1"/>
    </source>
</evidence>
<dbReference type="AlphaFoldDB" id="A0A1D8IN38"/>
<sequence>MSKRILLALSTTAIILASQSAFAFDYPGMQYEHDAKITMHQAQLLALKAYPGTIVEEKLKYKLGGSGLRYSFDIVGHHMTHDVAVDAKTGKILKNTRDTDGN</sequence>
<dbReference type="RefSeq" id="WP_070078262.1">
    <property type="nucleotide sequence ID" value="NZ_CP017415.1"/>
</dbReference>
<gene>
    <name evidence="3" type="ORF">BI364_07835</name>
</gene>
<feature type="signal peptide" evidence="1">
    <location>
        <begin position="1"/>
        <end position="23"/>
    </location>
</feature>
<reference evidence="4" key="1">
    <citation type="submission" date="2016-09" db="EMBL/GenBank/DDBJ databases">
        <title>Acidihalobacter prosperus F5.</title>
        <authorList>
            <person name="Khaleque H.N."/>
            <person name="Ramsay J.P."/>
            <person name="Kaksonen A.H."/>
            <person name="Boxall N.J."/>
            <person name="Watkin E.L.J."/>
        </authorList>
    </citation>
    <scope>NUCLEOTIDE SEQUENCE [LARGE SCALE GENOMIC DNA]</scope>
    <source>
        <strain evidence="4">F5</strain>
    </source>
</reference>